<reference evidence="2 3" key="1">
    <citation type="submission" date="2019-01" db="EMBL/GenBank/DDBJ databases">
        <title>Lacibacter sp. strain TTM-7.</title>
        <authorList>
            <person name="Chen W.-M."/>
        </authorList>
    </citation>
    <scope>NUCLEOTIDE SEQUENCE [LARGE SCALE GENOMIC DNA]</scope>
    <source>
        <strain evidence="2 3">TTM-7</strain>
    </source>
</reference>
<sequence length="312" mass="35623">MQKQLTISLGKLALYLVLVGVIIFVVKKVALSGLQQKDMFSTLYQPQEKAERYVYFTGTSRTQCAINDSLLNNGTDRYLFFNAGFAYGTFISNIALANKLMNRIDSPVIFIELSVANGRMPVTFSLVSEPANMLSSMWPLLQTTSFKDVYHVYGPFTENYFIDYINLKPYLKIYNSNYTLSDYFGRSKKYDSLQNHPGTFLLHNDLTNTAIDPAAVPESYRIMIEQLLVKAEQTNCRIFFTLPVCINNTEEKERLLAIYNSIPEKNKLHYSSSFLQEINNPAYLADDIHLNVKGAEVYTNYVKETITEILSN</sequence>
<evidence type="ECO:0000313" key="2">
    <source>
        <dbReference type="EMBL" id="RXK60832.1"/>
    </source>
</evidence>
<name>A0A4Q1CKF9_9BACT</name>
<feature type="transmembrane region" description="Helical" evidence="1">
    <location>
        <begin position="12"/>
        <end position="31"/>
    </location>
</feature>
<dbReference type="SUPFAM" id="SSF52266">
    <property type="entry name" value="SGNH hydrolase"/>
    <property type="match status" value="1"/>
</dbReference>
<keyword evidence="2" id="KW-0378">Hydrolase</keyword>
<evidence type="ECO:0000313" key="3">
    <source>
        <dbReference type="Proteomes" id="UP000290204"/>
    </source>
</evidence>
<dbReference type="RefSeq" id="WP_129130793.1">
    <property type="nucleotide sequence ID" value="NZ_SDHW01000002.1"/>
</dbReference>
<dbReference type="Proteomes" id="UP000290204">
    <property type="component" value="Unassembled WGS sequence"/>
</dbReference>
<feature type="transmembrane region" description="Helical" evidence="1">
    <location>
        <begin position="78"/>
        <end position="96"/>
    </location>
</feature>
<proteinExistence type="predicted"/>
<comment type="caution">
    <text evidence="2">The sequence shown here is derived from an EMBL/GenBank/DDBJ whole genome shotgun (WGS) entry which is preliminary data.</text>
</comment>
<keyword evidence="1" id="KW-0812">Transmembrane</keyword>
<organism evidence="2 3">
    <name type="scientific">Lacibacter luteus</name>
    <dbReference type="NCBI Taxonomy" id="2508719"/>
    <lineage>
        <taxon>Bacteria</taxon>
        <taxon>Pseudomonadati</taxon>
        <taxon>Bacteroidota</taxon>
        <taxon>Chitinophagia</taxon>
        <taxon>Chitinophagales</taxon>
        <taxon>Chitinophagaceae</taxon>
        <taxon>Lacibacter</taxon>
    </lineage>
</organism>
<evidence type="ECO:0000256" key="1">
    <source>
        <dbReference type="SAM" id="Phobius"/>
    </source>
</evidence>
<dbReference type="OrthoDB" id="869432at2"/>
<protein>
    <submittedName>
        <fullName evidence="2">SGNH/GDSL hydrolase family protein</fullName>
    </submittedName>
</protein>
<dbReference type="AlphaFoldDB" id="A0A4Q1CKF9"/>
<dbReference type="EMBL" id="SDHW01000002">
    <property type="protein sequence ID" value="RXK60832.1"/>
    <property type="molecule type" value="Genomic_DNA"/>
</dbReference>
<keyword evidence="1" id="KW-1133">Transmembrane helix</keyword>
<dbReference type="InterPro" id="IPR036514">
    <property type="entry name" value="SGNH_hydro_sf"/>
</dbReference>
<keyword evidence="3" id="KW-1185">Reference proteome</keyword>
<gene>
    <name evidence="2" type="ORF">ESA94_10245</name>
</gene>
<dbReference type="Gene3D" id="3.40.50.1110">
    <property type="entry name" value="SGNH hydrolase"/>
    <property type="match status" value="1"/>
</dbReference>
<accession>A0A4Q1CKF9</accession>
<dbReference type="GO" id="GO:0016788">
    <property type="term" value="F:hydrolase activity, acting on ester bonds"/>
    <property type="evidence" value="ECO:0007669"/>
    <property type="project" value="UniProtKB-ARBA"/>
</dbReference>
<keyword evidence="1" id="KW-0472">Membrane</keyword>